<organism evidence="2 3">
    <name type="scientific">Clostridium thermosuccinogenes</name>
    <dbReference type="NCBI Taxonomy" id="84032"/>
    <lineage>
        <taxon>Bacteria</taxon>
        <taxon>Bacillati</taxon>
        <taxon>Bacillota</taxon>
        <taxon>Clostridia</taxon>
        <taxon>Eubacteriales</taxon>
        <taxon>Clostridiaceae</taxon>
        <taxon>Clostridium</taxon>
    </lineage>
</organism>
<dbReference type="InterPro" id="IPR017853">
    <property type="entry name" value="GH"/>
</dbReference>
<dbReference type="Pfam" id="PF08924">
    <property type="entry name" value="Rv2525c_GlyHyd-like"/>
    <property type="match status" value="1"/>
</dbReference>
<dbReference type="RefSeq" id="WP_103079862.1">
    <property type="nucleotide sequence ID" value="NZ_CP021850.1"/>
</dbReference>
<name>A0A2K2FNE7_9CLOT</name>
<evidence type="ECO:0000259" key="1">
    <source>
        <dbReference type="Pfam" id="PF08924"/>
    </source>
</evidence>
<accession>A0A2K2FNE7</accession>
<comment type="caution">
    <text evidence="2">The sequence shown here is derived from an EMBL/GenBank/DDBJ whole genome shotgun (WGS) entry which is preliminary data.</text>
</comment>
<dbReference type="OrthoDB" id="1795295at2"/>
<gene>
    <name evidence="2" type="ORF">CDQ84_01100</name>
</gene>
<dbReference type="InterPro" id="IPR015020">
    <property type="entry name" value="Rv2525c-like_Glyco_Hydro-like"/>
</dbReference>
<keyword evidence="3" id="KW-1185">Reference proteome</keyword>
<evidence type="ECO:0000313" key="3">
    <source>
        <dbReference type="Proteomes" id="UP000236151"/>
    </source>
</evidence>
<evidence type="ECO:0000313" key="2">
    <source>
        <dbReference type="EMBL" id="PNU01633.1"/>
    </source>
</evidence>
<reference evidence="2 3" key="1">
    <citation type="submission" date="2017-06" db="EMBL/GenBank/DDBJ databases">
        <title>Investigating the central metabolism of Clostridium thermosuccinogenes.</title>
        <authorList>
            <person name="Koendjbiharie J.G."/>
            <person name="van Kranenburg R."/>
        </authorList>
    </citation>
    <scope>NUCLEOTIDE SEQUENCE [LARGE SCALE GENOMIC DNA]</scope>
    <source>
        <strain evidence="2 3">DSM 5806</strain>
    </source>
</reference>
<sequence length="207" mass="22915">MANGFDSYTPLTQATLDAAKKAGYTFAIRYYATNTSLDKVMTRDEAQRISDNGLYVVSVFQDFNNDYKYFNTSYGTADGKAAYNYAKNTIKQPSGTPIYFAVDYDAEDSEVKGGILDYFTAIKQVFTNLGGEYKIGVYGSGAVCQYIKDTKNLAQFSWLSMSTGWRGYQSYLDGKTWNLRQIKSITINGVSCDSDESSSLGGGGWKL</sequence>
<dbReference type="KEGG" id="cthd:CDO33_17085"/>
<proteinExistence type="predicted"/>
<dbReference type="AlphaFoldDB" id="A0A2K2FNE7"/>
<feature type="domain" description="Rv2525c-like glycoside hydrolase-like" evidence="1">
    <location>
        <begin position="18"/>
        <end position="168"/>
    </location>
</feature>
<dbReference type="SUPFAM" id="SSF51445">
    <property type="entry name" value="(Trans)glycosidases"/>
    <property type="match status" value="1"/>
</dbReference>
<dbReference type="Proteomes" id="UP000236151">
    <property type="component" value="Unassembled WGS sequence"/>
</dbReference>
<protein>
    <recommendedName>
        <fullName evidence="1">Rv2525c-like glycoside hydrolase-like domain-containing protein</fullName>
    </recommendedName>
</protein>
<dbReference type="Gene3D" id="3.20.20.80">
    <property type="entry name" value="Glycosidases"/>
    <property type="match status" value="1"/>
</dbReference>
<dbReference type="EMBL" id="NIOJ01000001">
    <property type="protein sequence ID" value="PNU01633.1"/>
    <property type="molecule type" value="Genomic_DNA"/>
</dbReference>